<dbReference type="PANTHER" id="PTHR10426:SF88">
    <property type="entry name" value="ADIPOCYTE PLASMA MEMBRANE-ASSOCIATED PROTEIN HEMOMUCIN-RELATED"/>
    <property type="match status" value="1"/>
</dbReference>
<dbReference type="EMBL" id="CP072931">
    <property type="protein sequence ID" value="QTZ91651.1"/>
    <property type="molecule type" value="Genomic_DNA"/>
</dbReference>
<comment type="similarity">
    <text evidence="1">Belongs to the strictosidine synthase family.</text>
</comment>
<keyword evidence="3" id="KW-0325">Glycoprotein</keyword>
<dbReference type="Proteomes" id="UP000009036">
    <property type="component" value="Chromosome"/>
</dbReference>
<feature type="compositionally biased region" description="Acidic residues" evidence="4">
    <location>
        <begin position="1"/>
        <end position="10"/>
    </location>
</feature>
<evidence type="ECO:0000256" key="2">
    <source>
        <dbReference type="ARBA" id="ARBA00022553"/>
    </source>
</evidence>
<reference evidence="6" key="1">
    <citation type="journal article" date="2012" name="J. Bacteriol.">
        <title>Genome Sequence of Streptomyces auratus Strain AGR0001, a Phoslactomycin-Producing Actinomycete.</title>
        <authorList>
            <person name="Han X."/>
            <person name="Li M."/>
            <person name="Ding Z."/>
            <person name="Zhao J."/>
            <person name="Ji K."/>
            <person name="Wen M."/>
            <person name="Lu T."/>
        </authorList>
    </citation>
    <scope>NUCLEOTIDE SEQUENCE</scope>
    <source>
        <strain evidence="6">AGR0001</strain>
    </source>
</reference>
<accession>A0A8B1NWT5</accession>
<evidence type="ECO:0000256" key="1">
    <source>
        <dbReference type="ARBA" id="ARBA00009191"/>
    </source>
</evidence>
<evidence type="ECO:0000256" key="3">
    <source>
        <dbReference type="ARBA" id="ARBA00023180"/>
    </source>
</evidence>
<gene>
    <name evidence="6" type="ORF">SU9_009280</name>
</gene>
<feature type="region of interest" description="Disordered" evidence="4">
    <location>
        <begin position="1"/>
        <end position="29"/>
    </location>
</feature>
<dbReference type="Gene3D" id="2.120.10.30">
    <property type="entry name" value="TolB, C-terminal domain"/>
    <property type="match status" value="1"/>
</dbReference>
<dbReference type="Pfam" id="PF03088">
    <property type="entry name" value="Str_synth"/>
    <property type="match status" value="1"/>
</dbReference>
<dbReference type="SUPFAM" id="SSF63829">
    <property type="entry name" value="Calcium-dependent phosphotriesterase"/>
    <property type="match status" value="1"/>
</dbReference>
<organism evidence="6 7">
    <name type="scientific">Streptomyces auratus AGR0001</name>
    <dbReference type="NCBI Taxonomy" id="1160718"/>
    <lineage>
        <taxon>Bacteria</taxon>
        <taxon>Bacillati</taxon>
        <taxon>Actinomycetota</taxon>
        <taxon>Actinomycetes</taxon>
        <taxon>Kitasatosporales</taxon>
        <taxon>Streptomycetaceae</taxon>
        <taxon>Streptomyces</taxon>
    </lineage>
</organism>
<evidence type="ECO:0000313" key="7">
    <source>
        <dbReference type="Proteomes" id="UP000009036"/>
    </source>
</evidence>
<dbReference type="KEGG" id="sauh:SU9_009280"/>
<dbReference type="GO" id="GO:0016787">
    <property type="term" value="F:hydrolase activity"/>
    <property type="evidence" value="ECO:0007669"/>
    <property type="project" value="TreeGrafter"/>
</dbReference>
<keyword evidence="2" id="KW-0597">Phosphoprotein</keyword>
<evidence type="ECO:0000313" key="6">
    <source>
        <dbReference type="EMBL" id="QTZ91651.1"/>
    </source>
</evidence>
<evidence type="ECO:0000259" key="5">
    <source>
        <dbReference type="Pfam" id="PF03088"/>
    </source>
</evidence>
<proteinExistence type="inferred from homology"/>
<dbReference type="InterPro" id="IPR018119">
    <property type="entry name" value="Strictosidine_synth_cons-reg"/>
</dbReference>
<reference evidence="6" key="2">
    <citation type="submission" date="2021-04" db="EMBL/GenBank/DDBJ databases">
        <authorList>
            <person name="Wen M.-L."/>
            <person name="Han X.-L."/>
            <person name="Xiong J."/>
        </authorList>
    </citation>
    <scope>NUCLEOTIDE SEQUENCE</scope>
    <source>
        <strain evidence="6">AGR0001</strain>
    </source>
</reference>
<keyword evidence="7" id="KW-1185">Reference proteome</keyword>
<dbReference type="Pfam" id="PF20067">
    <property type="entry name" value="SSL_N"/>
    <property type="match status" value="1"/>
</dbReference>
<protein>
    <submittedName>
        <fullName evidence="6">Strictosidine synthase family protein</fullName>
    </submittedName>
</protein>
<dbReference type="AlphaFoldDB" id="A0A8B1NWT5"/>
<name>A0A8B1NWT5_9ACTN</name>
<feature type="domain" description="Strictosidine synthase conserved region" evidence="5">
    <location>
        <begin position="137"/>
        <end position="216"/>
    </location>
</feature>
<sequence>MCQGGEEAEDLVSRRAGRTPKPGGQPQRLPALRVIATEIQGPEDVVADAEGTLYTGGADGTVWRLALSTSGAGRAVAVAHTGGRPLGLEPTADGRLLVCDAPRGLLRVDPRDGSVEVLAGEAGGEPLRFCSNVAAAADGTLYFSVSSRRYGLEDWMGDILEHTGTGQLWRLRPGGEPEVLLDGLHFANGVALAEDESFVVVAETGAYRLRRLWLSGARSGRCDSLVRDLPGFPDNISRGPGGVFWVALAGPREPGVDLLHRMPPQVRKAVWHGVKPFRPRPRRTVGVVALHSDGSRACALRRARSPYRMVTSVCRSGAFLIMGSVLESGLAVCALDV</sequence>
<dbReference type="OrthoDB" id="3332247at2"/>
<evidence type="ECO:0000256" key="4">
    <source>
        <dbReference type="SAM" id="MobiDB-lite"/>
    </source>
</evidence>
<dbReference type="InterPro" id="IPR011042">
    <property type="entry name" value="6-blade_b-propeller_TolB-like"/>
</dbReference>
<dbReference type="PANTHER" id="PTHR10426">
    <property type="entry name" value="STRICTOSIDINE SYNTHASE-RELATED"/>
    <property type="match status" value="1"/>
</dbReference>